<protein>
    <submittedName>
        <fullName evidence="3">Uncharacterized protein</fullName>
    </submittedName>
</protein>
<evidence type="ECO:0000313" key="4">
    <source>
        <dbReference type="Proteomes" id="UP000789390"/>
    </source>
</evidence>
<feature type="signal peptide" evidence="2">
    <location>
        <begin position="1"/>
        <end position="22"/>
    </location>
</feature>
<gene>
    <name evidence="3" type="ORF">DGAL_LOCUS3520</name>
</gene>
<dbReference type="AlphaFoldDB" id="A0A8J2RFJ6"/>
<keyword evidence="4" id="KW-1185">Reference proteome</keyword>
<feature type="chain" id="PRO_5035151971" evidence="2">
    <location>
        <begin position="23"/>
        <end position="208"/>
    </location>
</feature>
<feature type="region of interest" description="Disordered" evidence="1">
    <location>
        <begin position="185"/>
        <end position="208"/>
    </location>
</feature>
<organism evidence="3 4">
    <name type="scientific">Daphnia galeata</name>
    <dbReference type="NCBI Taxonomy" id="27404"/>
    <lineage>
        <taxon>Eukaryota</taxon>
        <taxon>Metazoa</taxon>
        <taxon>Ecdysozoa</taxon>
        <taxon>Arthropoda</taxon>
        <taxon>Crustacea</taxon>
        <taxon>Branchiopoda</taxon>
        <taxon>Diplostraca</taxon>
        <taxon>Cladocera</taxon>
        <taxon>Anomopoda</taxon>
        <taxon>Daphniidae</taxon>
        <taxon>Daphnia</taxon>
    </lineage>
</organism>
<accession>A0A8J2RFJ6</accession>
<comment type="caution">
    <text evidence="3">The sequence shown here is derived from an EMBL/GenBank/DDBJ whole genome shotgun (WGS) entry which is preliminary data.</text>
</comment>
<keyword evidence="2" id="KW-0732">Signal</keyword>
<evidence type="ECO:0000256" key="1">
    <source>
        <dbReference type="SAM" id="MobiDB-lite"/>
    </source>
</evidence>
<evidence type="ECO:0000313" key="3">
    <source>
        <dbReference type="EMBL" id="CAH0101192.1"/>
    </source>
</evidence>
<dbReference type="Proteomes" id="UP000789390">
    <property type="component" value="Unassembled WGS sequence"/>
</dbReference>
<reference evidence="3" key="1">
    <citation type="submission" date="2021-11" db="EMBL/GenBank/DDBJ databases">
        <authorList>
            <person name="Schell T."/>
        </authorList>
    </citation>
    <scope>NUCLEOTIDE SEQUENCE</scope>
    <source>
        <strain evidence="3">M5</strain>
    </source>
</reference>
<sequence length="208" mass="22389">MLSPKLLVVFFFITFQQSSVLASLNLHGQPLFSGVTSFTLATATSTLTKATPCYITEGKISQCRKKRGMVEKPQIQSEGLDIEPSTVMGVEATPAPRSHDFNSKDFKNYLIASRNNVITVGNCGMSTVNLSQFLSCLGMTVQETTTLTATFTLTSTLSSGYNKMTVSGCTPAGFSYPYCPSDTQISGSQTGDKPKGTRRIGIVKRPVV</sequence>
<dbReference type="EMBL" id="CAKKLH010000054">
    <property type="protein sequence ID" value="CAH0101192.1"/>
    <property type="molecule type" value="Genomic_DNA"/>
</dbReference>
<dbReference type="OrthoDB" id="6361352at2759"/>
<feature type="compositionally biased region" description="Basic residues" evidence="1">
    <location>
        <begin position="196"/>
        <end position="208"/>
    </location>
</feature>
<proteinExistence type="predicted"/>
<evidence type="ECO:0000256" key="2">
    <source>
        <dbReference type="SAM" id="SignalP"/>
    </source>
</evidence>
<name>A0A8J2RFJ6_9CRUS</name>